<dbReference type="FunCoup" id="Q5JFT0">
    <property type="interactions" value="81"/>
</dbReference>
<organism evidence="6 7">
    <name type="scientific">Thermococcus kodakarensis (strain ATCC BAA-918 / JCM 12380 / KOD1)</name>
    <name type="common">Pyrococcus kodakaraensis (strain KOD1)</name>
    <dbReference type="NCBI Taxonomy" id="69014"/>
    <lineage>
        <taxon>Archaea</taxon>
        <taxon>Methanobacteriati</taxon>
        <taxon>Methanobacteriota</taxon>
        <taxon>Thermococci</taxon>
        <taxon>Thermococcales</taxon>
        <taxon>Thermococcaceae</taxon>
        <taxon>Thermococcus</taxon>
    </lineage>
</organism>
<dbReference type="EnsemblBacteria" id="BAD84434">
    <property type="protein sequence ID" value="BAD84434"/>
    <property type="gene ID" value="TK0245"/>
</dbReference>
<keyword evidence="7" id="KW-1185">Reference proteome</keyword>
<dbReference type="Proteomes" id="UP000000536">
    <property type="component" value="Chromosome"/>
</dbReference>
<dbReference type="InterPro" id="IPR000807">
    <property type="entry name" value="ImidazoleglycerolP_deHydtase"/>
</dbReference>
<dbReference type="InterPro" id="IPR020568">
    <property type="entry name" value="Ribosomal_Su5_D2-typ_SF"/>
</dbReference>
<accession>Q5JFT0</accession>
<sequence>MRRTTKETDIEVELDVEGTVETGDPVLNHLLMALFHYMGRNARVKANYDLRHHLWEDVGITLGLELREKLPGKFARFGSAVMPMDDALILVALDISGRPYLNLELFPLEEEEGFSVTLVREFLWGLARSLRATIHVKQLGGVNAHHIIEAAFKGLGIALAQAIAESERLESTKGVLE</sequence>
<keyword evidence="5" id="KW-0456">Lyase</keyword>
<dbReference type="eggNOG" id="arCOG04398">
    <property type="taxonomic scope" value="Archaea"/>
</dbReference>
<dbReference type="GeneID" id="78446749"/>
<keyword evidence="3" id="KW-0028">Amino-acid biosynthesis</keyword>
<dbReference type="OrthoDB" id="103579at2157"/>
<dbReference type="InterPro" id="IPR020565">
    <property type="entry name" value="ImidazoleglycerP_deHydtase_CS"/>
</dbReference>
<dbReference type="RefSeq" id="WP_011249200.1">
    <property type="nucleotide sequence ID" value="NC_006624.1"/>
</dbReference>
<dbReference type="Gene3D" id="3.30.230.40">
    <property type="entry name" value="Imidazole glycerol phosphate dehydratase, domain 1"/>
    <property type="match status" value="2"/>
</dbReference>
<comment type="pathway">
    <text evidence="1">Amino-acid biosynthesis; L-histidine biosynthesis; L-histidine from 5-phospho-alpha-D-ribose 1-diphosphate: step 6/9.</text>
</comment>
<dbReference type="Pfam" id="PF00475">
    <property type="entry name" value="IGPD"/>
    <property type="match status" value="1"/>
</dbReference>
<keyword evidence="4" id="KW-0368">Histidine biosynthesis</keyword>
<evidence type="ECO:0000256" key="4">
    <source>
        <dbReference type="ARBA" id="ARBA00023102"/>
    </source>
</evidence>
<dbReference type="GO" id="GO:0004424">
    <property type="term" value="F:imidazoleglycerol-phosphate dehydratase activity"/>
    <property type="evidence" value="ECO:0000318"/>
    <property type="project" value="GO_Central"/>
</dbReference>
<dbReference type="InterPro" id="IPR038494">
    <property type="entry name" value="IGPD_sf"/>
</dbReference>
<dbReference type="PhylomeDB" id="Q5JFT0"/>
<evidence type="ECO:0000313" key="7">
    <source>
        <dbReference type="Proteomes" id="UP000000536"/>
    </source>
</evidence>
<dbReference type="KEGG" id="tko:TK0245"/>
<name>Q5JFT0_THEKO</name>
<evidence type="ECO:0000256" key="5">
    <source>
        <dbReference type="ARBA" id="ARBA00023239"/>
    </source>
</evidence>
<dbReference type="PROSITE" id="PS00955">
    <property type="entry name" value="IGP_DEHYDRATASE_2"/>
    <property type="match status" value="1"/>
</dbReference>
<dbReference type="AlphaFoldDB" id="Q5JFT0"/>
<dbReference type="PATRIC" id="fig|69014.16.peg.244"/>
<protein>
    <recommendedName>
        <fullName evidence="2">Imidazoleglycerol-phosphate dehydratase</fullName>
    </recommendedName>
</protein>
<dbReference type="PANTHER" id="PTHR23133:SF2">
    <property type="entry name" value="IMIDAZOLEGLYCEROL-PHOSPHATE DEHYDRATASE"/>
    <property type="match status" value="1"/>
</dbReference>
<evidence type="ECO:0000313" key="6">
    <source>
        <dbReference type="EMBL" id="BAD84434.1"/>
    </source>
</evidence>
<dbReference type="SUPFAM" id="SSF54211">
    <property type="entry name" value="Ribosomal protein S5 domain 2-like"/>
    <property type="match status" value="2"/>
</dbReference>
<evidence type="ECO:0000256" key="1">
    <source>
        <dbReference type="ARBA" id="ARBA00005047"/>
    </source>
</evidence>
<proteinExistence type="predicted"/>
<evidence type="ECO:0000256" key="3">
    <source>
        <dbReference type="ARBA" id="ARBA00022605"/>
    </source>
</evidence>
<dbReference type="InParanoid" id="Q5JFT0"/>
<dbReference type="EMBL" id="AP006878">
    <property type="protein sequence ID" value="BAD84434.1"/>
    <property type="molecule type" value="Genomic_DNA"/>
</dbReference>
<dbReference type="UniPathway" id="UPA00031">
    <property type="reaction ID" value="UER00011"/>
</dbReference>
<dbReference type="GO" id="GO:0000105">
    <property type="term" value="P:L-histidine biosynthetic process"/>
    <property type="evidence" value="ECO:0000318"/>
    <property type="project" value="GO_Central"/>
</dbReference>
<evidence type="ECO:0000256" key="2">
    <source>
        <dbReference type="ARBA" id="ARBA00016664"/>
    </source>
</evidence>
<dbReference type="STRING" id="69014.TK0245"/>
<gene>
    <name evidence="6" type="ordered locus">TK0245</name>
</gene>
<dbReference type="NCBIfam" id="NF002114">
    <property type="entry name" value="PRK00951.2-4"/>
    <property type="match status" value="1"/>
</dbReference>
<dbReference type="HOGENOM" id="CLU_044308_2_1_2"/>
<dbReference type="FunFam" id="3.30.230.40:FF:000001">
    <property type="entry name" value="Imidazoleglycerol-phosphate dehydratase HisB"/>
    <property type="match status" value="1"/>
</dbReference>
<reference evidence="6 7" key="1">
    <citation type="journal article" date="2005" name="Genome Res.">
        <title>Complete genome sequence of the hyperthermophilic archaeon Thermococcus kodakaraensis KOD1 and comparison with Pyrococcus genomes.</title>
        <authorList>
            <person name="Fukui T."/>
            <person name="Atomi H."/>
            <person name="Kanai T."/>
            <person name="Matsumi R."/>
            <person name="Fujiwara S."/>
            <person name="Imanaka T."/>
        </authorList>
    </citation>
    <scope>NUCLEOTIDE SEQUENCE [LARGE SCALE GENOMIC DNA]</scope>
    <source>
        <strain evidence="7">ATCC BAA-918 / JCM 12380 / KOD1</strain>
    </source>
</reference>
<dbReference type="PANTHER" id="PTHR23133">
    <property type="entry name" value="IMIDAZOLEGLYCEROL-PHOSPHATE DEHYDRATASE HIS7"/>
    <property type="match status" value="1"/>
</dbReference>